<dbReference type="EC" id="1.1.1.95" evidence="5"/>
<dbReference type="UniPathway" id="UPA00135">
    <property type="reaction ID" value="UER00196"/>
</dbReference>
<comment type="pathway">
    <text evidence="2">Amino-acid biosynthesis; L-serine biosynthesis; L-serine from 3-phospho-D-glycerate: step 1/3.</text>
</comment>
<dbReference type="RefSeq" id="WP_171162921.1">
    <property type="nucleotide sequence ID" value="NZ_CP053073.1"/>
</dbReference>
<evidence type="ECO:0000313" key="15">
    <source>
        <dbReference type="Proteomes" id="UP000503096"/>
    </source>
</evidence>
<sequence length="398" mass="41982">MPEAAAAAYRVATYNAISARGLERLSASHFAIGKALADPDAILLRSHSLQLAEIPASVKAIGRAGAGVNNIPVEEMTRRGIPVFNAPGANANAVKELVLAAMLLAARNLVPAAGFAQSLAPGDDFDKRVEDGKKQFAGFELPGRTLGVIGLGAIGGLVADTAIRMGMKVVGYDPEITVDNAWRLPASVRRAASIEEVFKSSDFLTLHVPLNAKTRHLVDAARLAGARKGLVLLNFSRDAVVDEAAVLESLAEKRMRGYVCDFPSPALQGHPGVVTFPHLGASTEEAEENCAVMVAEQLRAFLEHGTIANAVNFPAVEMARESPHRIAIANANVPNMLGQISTTMAQAGLNIHNMVNKSKGEMAYTLVDLDSAASAEVVQRIARINGVLSIRPIPLIGS</sequence>
<dbReference type="InterPro" id="IPR006140">
    <property type="entry name" value="D-isomer_DH_NAD-bd"/>
</dbReference>
<dbReference type="PROSITE" id="PS00670">
    <property type="entry name" value="D_2_HYDROXYACID_DH_2"/>
    <property type="match status" value="1"/>
</dbReference>
<evidence type="ECO:0000256" key="3">
    <source>
        <dbReference type="ARBA" id="ARBA00005854"/>
    </source>
</evidence>
<dbReference type="SUPFAM" id="SSF51735">
    <property type="entry name" value="NAD(P)-binding Rossmann-fold domains"/>
    <property type="match status" value="1"/>
</dbReference>
<dbReference type="PANTHER" id="PTHR42938">
    <property type="entry name" value="FORMATE DEHYDROGENASE 1"/>
    <property type="match status" value="1"/>
</dbReference>
<feature type="domain" description="ACT" evidence="13">
    <location>
        <begin position="325"/>
        <end position="395"/>
    </location>
</feature>
<evidence type="ECO:0000256" key="1">
    <source>
        <dbReference type="ARBA" id="ARBA00003800"/>
    </source>
</evidence>
<dbReference type="InParanoid" id="A0A6M4H7D4"/>
<dbReference type="EMBL" id="CP053073">
    <property type="protein sequence ID" value="QJR15549.1"/>
    <property type="molecule type" value="Genomic_DNA"/>
</dbReference>
<evidence type="ECO:0000256" key="8">
    <source>
        <dbReference type="ARBA" id="ARBA00023027"/>
    </source>
</evidence>
<dbReference type="GO" id="GO:0051287">
    <property type="term" value="F:NAD binding"/>
    <property type="evidence" value="ECO:0007669"/>
    <property type="project" value="InterPro"/>
</dbReference>
<dbReference type="AlphaFoldDB" id="A0A6M4H7D4"/>
<evidence type="ECO:0000256" key="10">
    <source>
        <dbReference type="ARBA" id="ARBA00048126"/>
    </source>
</evidence>
<reference evidence="14 15" key="1">
    <citation type="submission" date="2020-04" db="EMBL/GenBank/DDBJ databases">
        <title>Usitatibacter rugosus gen. nov., sp. nov. and Usitatibacter palustris sp. nov., novel members of Usitatibacteraceae fam. nov. within the order Nitrosomonadales isolated from soil.</title>
        <authorList>
            <person name="Huber K.J."/>
            <person name="Neumann-Schaal M."/>
            <person name="Geppert A."/>
            <person name="Luckner M."/>
            <person name="Wanner G."/>
            <person name="Overmann J."/>
        </authorList>
    </citation>
    <scope>NUCLEOTIDE SEQUENCE [LARGE SCALE GENOMIC DNA]</scope>
    <source>
        <strain evidence="14 15">Swamp67</strain>
    </source>
</reference>
<dbReference type="Gene3D" id="3.30.70.260">
    <property type="match status" value="1"/>
</dbReference>
<comment type="catalytic activity">
    <reaction evidence="11">
        <text>(2R)-3-phosphoglycerate + NAD(+) = 3-phosphooxypyruvate + NADH + H(+)</text>
        <dbReference type="Rhea" id="RHEA:12641"/>
        <dbReference type="ChEBI" id="CHEBI:15378"/>
        <dbReference type="ChEBI" id="CHEBI:18110"/>
        <dbReference type="ChEBI" id="CHEBI:57540"/>
        <dbReference type="ChEBI" id="CHEBI:57945"/>
        <dbReference type="ChEBI" id="CHEBI:58272"/>
        <dbReference type="EC" id="1.1.1.95"/>
    </reaction>
</comment>
<comment type="similarity">
    <text evidence="3 12">Belongs to the D-isomer specific 2-hydroxyacid dehydrogenase family.</text>
</comment>
<evidence type="ECO:0000256" key="2">
    <source>
        <dbReference type="ARBA" id="ARBA00005216"/>
    </source>
</evidence>
<dbReference type="EC" id="1.1.1.399" evidence="4"/>
<evidence type="ECO:0000256" key="9">
    <source>
        <dbReference type="ARBA" id="ARBA00030455"/>
    </source>
</evidence>
<keyword evidence="8" id="KW-0520">NAD</keyword>
<proteinExistence type="inferred from homology"/>
<dbReference type="PROSITE" id="PS00065">
    <property type="entry name" value="D_2_HYDROXYACID_DH_1"/>
    <property type="match status" value="1"/>
</dbReference>
<comment type="function">
    <text evidence="1">Catalyzes the reversible oxidation of 3-phospho-D-glycerate to 3-phosphonooxypyruvate, the first step of the phosphorylated L-serine biosynthesis pathway. Also catalyzes the reversible oxidation of 2-hydroxyglutarate to 2-oxoglutarate.</text>
</comment>
<comment type="catalytic activity">
    <reaction evidence="10">
        <text>(R)-2-hydroxyglutarate + NAD(+) = 2-oxoglutarate + NADH + H(+)</text>
        <dbReference type="Rhea" id="RHEA:49612"/>
        <dbReference type="ChEBI" id="CHEBI:15378"/>
        <dbReference type="ChEBI" id="CHEBI:15801"/>
        <dbReference type="ChEBI" id="CHEBI:16810"/>
        <dbReference type="ChEBI" id="CHEBI:57540"/>
        <dbReference type="ChEBI" id="CHEBI:57945"/>
        <dbReference type="EC" id="1.1.1.399"/>
    </reaction>
</comment>
<evidence type="ECO:0000256" key="5">
    <source>
        <dbReference type="ARBA" id="ARBA00013143"/>
    </source>
</evidence>
<accession>A0A6M4H7D4</accession>
<dbReference type="InterPro" id="IPR045865">
    <property type="entry name" value="ACT-like_dom_sf"/>
</dbReference>
<dbReference type="SUPFAM" id="SSF55021">
    <property type="entry name" value="ACT-like"/>
    <property type="match status" value="1"/>
</dbReference>
<dbReference type="Pfam" id="PF00389">
    <property type="entry name" value="2-Hacid_dh"/>
    <property type="match status" value="1"/>
</dbReference>
<gene>
    <name evidence="14" type="primary">serA</name>
    <name evidence="14" type="ORF">DSM104440_02370</name>
</gene>
<dbReference type="SUPFAM" id="SSF52283">
    <property type="entry name" value="Formate/glycerate dehydrogenase catalytic domain-like"/>
    <property type="match status" value="1"/>
</dbReference>
<dbReference type="CDD" id="cd12174">
    <property type="entry name" value="PGDH_like_3"/>
    <property type="match status" value="1"/>
</dbReference>
<dbReference type="PANTHER" id="PTHR42938:SF47">
    <property type="entry name" value="HYDROXYPYRUVATE REDUCTASE"/>
    <property type="match status" value="1"/>
</dbReference>
<evidence type="ECO:0000256" key="11">
    <source>
        <dbReference type="ARBA" id="ARBA00048731"/>
    </source>
</evidence>
<name>A0A6M4H7D4_9PROT</name>
<dbReference type="InterPro" id="IPR036291">
    <property type="entry name" value="NAD(P)-bd_dom_sf"/>
</dbReference>
<evidence type="ECO:0000256" key="6">
    <source>
        <dbReference type="ARBA" id="ARBA00021582"/>
    </source>
</evidence>
<dbReference type="KEGG" id="upl:DSM104440_02370"/>
<evidence type="ECO:0000313" key="14">
    <source>
        <dbReference type="EMBL" id="QJR15549.1"/>
    </source>
</evidence>
<dbReference type="GO" id="GO:0004617">
    <property type="term" value="F:phosphoglycerate dehydrogenase activity"/>
    <property type="evidence" value="ECO:0007669"/>
    <property type="project" value="UniProtKB-EC"/>
</dbReference>
<dbReference type="PROSITE" id="PS51671">
    <property type="entry name" value="ACT"/>
    <property type="match status" value="1"/>
</dbReference>
<evidence type="ECO:0000259" key="13">
    <source>
        <dbReference type="PROSITE" id="PS51671"/>
    </source>
</evidence>
<dbReference type="Gene3D" id="3.40.50.720">
    <property type="entry name" value="NAD(P)-binding Rossmann-like Domain"/>
    <property type="match status" value="2"/>
</dbReference>
<dbReference type="InterPro" id="IPR029752">
    <property type="entry name" value="D-isomer_DH_CS1"/>
</dbReference>
<evidence type="ECO:0000256" key="12">
    <source>
        <dbReference type="RuleBase" id="RU003719"/>
    </source>
</evidence>
<keyword evidence="7 12" id="KW-0560">Oxidoreductase</keyword>
<dbReference type="CDD" id="cd04901">
    <property type="entry name" value="ACT_3PGDH"/>
    <property type="match status" value="1"/>
</dbReference>
<dbReference type="InterPro" id="IPR006139">
    <property type="entry name" value="D-isomer_2_OHA_DH_cat_dom"/>
</dbReference>
<protein>
    <recommendedName>
        <fullName evidence="6">D-3-phosphoglycerate dehydrogenase</fullName>
        <ecNumber evidence="4">1.1.1.399</ecNumber>
        <ecNumber evidence="5">1.1.1.95</ecNumber>
    </recommendedName>
    <alternativeName>
        <fullName evidence="9">2-oxoglutarate reductase</fullName>
    </alternativeName>
</protein>
<evidence type="ECO:0000256" key="7">
    <source>
        <dbReference type="ARBA" id="ARBA00023002"/>
    </source>
</evidence>
<organism evidence="14 15">
    <name type="scientific">Usitatibacter palustris</name>
    <dbReference type="NCBI Taxonomy" id="2732487"/>
    <lineage>
        <taxon>Bacteria</taxon>
        <taxon>Pseudomonadati</taxon>
        <taxon>Pseudomonadota</taxon>
        <taxon>Betaproteobacteria</taxon>
        <taxon>Nitrosomonadales</taxon>
        <taxon>Usitatibacteraceae</taxon>
        <taxon>Usitatibacter</taxon>
    </lineage>
</organism>
<dbReference type="Proteomes" id="UP000503096">
    <property type="component" value="Chromosome"/>
</dbReference>
<dbReference type="Pfam" id="PF02826">
    <property type="entry name" value="2-Hacid_dh_C"/>
    <property type="match status" value="1"/>
</dbReference>
<evidence type="ECO:0000256" key="4">
    <source>
        <dbReference type="ARBA" id="ARBA00013001"/>
    </source>
</evidence>
<dbReference type="InterPro" id="IPR029753">
    <property type="entry name" value="D-isomer_DH_CS"/>
</dbReference>
<dbReference type="InterPro" id="IPR002912">
    <property type="entry name" value="ACT_dom"/>
</dbReference>
<keyword evidence="15" id="KW-1185">Reference proteome</keyword>